<dbReference type="PANTHER" id="PTHR42714">
    <property type="entry name" value="TRNA MODIFICATION GTPASE GTPBP3"/>
    <property type="match status" value="1"/>
</dbReference>
<accession>A0A645CPG6</accession>
<sequence length="112" mass="11996">MLNKSDLPQACDYTGEAIRVSAMTGEGLRELQDTILALAAPERADGSTITNERHIRALELALAALRDATAAKELDCVATDVKSALHHLGSITGTDVDATVIDRIFERFCVGK</sequence>
<gene>
    <name evidence="2" type="primary">mnmE_40</name>
    <name evidence="2" type="ORF">SDC9_125838</name>
</gene>
<feature type="domain" description="MnmE helical" evidence="1">
    <location>
        <begin position="14"/>
        <end position="109"/>
    </location>
</feature>
<reference evidence="2" key="1">
    <citation type="submission" date="2019-08" db="EMBL/GenBank/DDBJ databases">
        <authorList>
            <person name="Kucharzyk K."/>
            <person name="Murdoch R.W."/>
            <person name="Higgins S."/>
            <person name="Loffler F."/>
        </authorList>
    </citation>
    <scope>NUCLEOTIDE SEQUENCE</scope>
</reference>
<dbReference type="GO" id="GO:0016787">
    <property type="term" value="F:hydrolase activity"/>
    <property type="evidence" value="ECO:0007669"/>
    <property type="project" value="UniProtKB-KW"/>
</dbReference>
<name>A0A645CPG6_9ZZZZ</name>
<dbReference type="Gene3D" id="1.20.120.430">
    <property type="entry name" value="tRNA modification GTPase MnmE domain 2"/>
    <property type="match status" value="1"/>
</dbReference>
<dbReference type="AlphaFoldDB" id="A0A645CPG6"/>
<dbReference type="EMBL" id="VSSQ01028924">
    <property type="protein sequence ID" value="MPM78823.1"/>
    <property type="molecule type" value="Genomic_DNA"/>
</dbReference>
<dbReference type="Gene3D" id="3.40.50.300">
    <property type="entry name" value="P-loop containing nucleotide triphosphate hydrolases"/>
    <property type="match status" value="1"/>
</dbReference>
<dbReference type="GO" id="GO:0005829">
    <property type="term" value="C:cytosol"/>
    <property type="evidence" value="ECO:0007669"/>
    <property type="project" value="TreeGrafter"/>
</dbReference>
<protein>
    <submittedName>
        <fullName evidence="2">tRNA modification GTPase MnmE</fullName>
        <ecNumber evidence="2">3.6.5.-</ecNumber>
    </submittedName>
</protein>
<dbReference type="InterPro" id="IPR025867">
    <property type="entry name" value="MnmE_helical"/>
</dbReference>
<proteinExistence type="predicted"/>
<dbReference type="InterPro" id="IPR027417">
    <property type="entry name" value="P-loop_NTPase"/>
</dbReference>
<organism evidence="2">
    <name type="scientific">bioreactor metagenome</name>
    <dbReference type="NCBI Taxonomy" id="1076179"/>
    <lineage>
        <taxon>unclassified sequences</taxon>
        <taxon>metagenomes</taxon>
        <taxon>ecological metagenomes</taxon>
    </lineage>
</organism>
<keyword evidence="2" id="KW-0378">Hydrolase</keyword>
<evidence type="ECO:0000313" key="2">
    <source>
        <dbReference type="EMBL" id="MPM78823.1"/>
    </source>
</evidence>
<dbReference type="EC" id="3.6.5.-" evidence="2"/>
<dbReference type="InterPro" id="IPR027368">
    <property type="entry name" value="MnmE_dom2"/>
</dbReference>
<dbReference type="Pfam" id="PF12631">
    <property type="entry name" value="MnmE_helical"/>
    <property type="match status" value="1"/>
</dbReference>
<dbReference type="GO" id="GO:0030488">
    <property type="term" value="P:tRNA methylation"/>
    <property type="evidence" value="ECO:0007669"/>
    <property type="project" value="TreeGrafter"/>
</dbReference>
<dbReference type="PANTHER" id="PTHR42714:SF2">
    <property type="entry name" value="TRNA MODIFICATION GTPASE GTPBP3, MITOCHONDRIAL"/>
    <property type="match status" value="1"/>
</dbReference>
<evidence type="ECO:0000259" key="1">
    <source>
        <dbReference type="Pfam" id="PF12631"/>
    </source>
</evidence>
<dbReference type="GO" id="GO:0002098">
    <property type="term" value="P:tRNA wobble uridine modification"/>
    <property type="evidence" value="ECO:0007669"/>
    <property type="project" value="TreeGrafter"/>
</dbReference>
<comment type="caution">
    <text evidence="2">The sequence shown here is derived from an EMBL/GenBank/DDBJ whole genome shotgun (WGS) entry which is preliminary data.</text>
</comment>
<dbReference type="SUPFAM" id="SSF116878">
    <property type="entry name" value="TrmE connector domain"/>
    <property type="match status" value="1"/>
</dbReference>